<comment type="cofactor">
    <cofactor evidence="10">
        <name>Mg(2+)</name>
        <dbReference type="ChEBI" id="CHEBI:18420"/>
    </cofactor>
    <cofactor evidence="10">
        <name>Mn(2+)</name>
        <dbReference type="ChEBI" id="CHEBI:29035"/>
    </cofactor>
</comment>
<proteinExistence type="inferred from homology"/>
<feature type="binding site" evidence="10">
    <location>
        <position position="310"/>
    </location>
    <ligand>
        <name>NAD(+)</name>
        <dbReference type="ChEBI" id="CHEBI:57540"/>
    </ligand>
</feature>
<dbReference type="SUPFAM" id="SSF47781">
    <property type="entry name" value="RuvA domain 2-like"/>
    <property type="match status" value="1"/>
</dbReference>
<accession>A0A174A2E5</accession>
<feature type="active site" description="N6-AMP-lysine intermediate" evidence="10">
    <location>
        <position position="102"/>
    </location>
</feature>
<keyword evidence="8 10" id="KW-0464">Manganese</keyword>
<comment type="function">
    <text evidence="10">DNA ligase that catalyzes the formation of phosphodiester linkages between 5'-phosphoryl and 3'-hydroxyl groups in double-stranded DNA using NAD as a coenzyme and as the energy source for the reaction. It is essential for DNA replication and repair of damaged DNA.</text>
</comment>
<dbReference type="Gene3D" id="1.10.287.610">
    <property type="entry name" value="Helix hairpin bin"/>
    <property type="match status" value="1"/>
</dbReference>
<evidence type="ECO:0000256" key="9">
    <source>
        <dbReference type="ARBA" id="ARBA00034005"/>
    </source>
</evidence>
<keyword evidence="4 10" id="KW-0227">DNA damage</keyword>
<dbReference type="InterPro" id="IPR013840">
    <property type="entry name" value="DNAligase_N"/>
</dbReference>
<dbReference type="PROSITE" id="PS50172">
    <property type="entry name" value="BRCT"/>
    <property type="match status" value="1"/>
</dbReference>
<dbReference type="InterPro" id="IPR004150">
    <property type="entry name" value="NAD_DNA_ligase_OB"/>
</dbReference>
<dbReference type="SUPFAM" id="SSF56091">
    <property type="entry name" value="DNA ligase/mRNA capping enzyme, catalytic domain"/>
    <property type="match status" value="1"/>
</dbReference>
<dbReference type="Gene3D" id="3.40.50.10190">
    <property type="entry name" value="BRCT domain"/>
    <property type="match status" value="1"/>
</dbReference>
<dbReference type="EC" id="6.5.1.2" evidence="10"/>
<feature type="binding site" evidence="10">
    <location>
        <begin position="78"/>
        <end position="79"/>
    </location>
    <ligand>
        <name>NAD(+)</name>
        <dbReference type="ChEBI" id="CHEBI:57540"/>
    </ligand>
</feature>
<dbReference type="InterPro" id="IPR012340">
    <property type="entry name" value="NA-bd_OB-fold"/>
</dbReference>
<evidence type="ECO:0000313" key="13">
    <source>
        <dbReference type="Proteomes" id="UP000095447"/>
    </source>
</evidence>
<feature type="domain" description="BRCT" evidence="11">
    <location>
        <begin position="595"/>
        <end position="678"/>
    </location>
</feature>
<keyword evidence="3 10" id="KW-0479">Metal-binding</keyword>
<sequence>MLLKEMRELVEELNIYAHAYYMEDTSLISDYEYDKKYDRLKELEKVTGIILANSPTINVGSETVSELEKVEHDHPMLSLDKTKDINEVESFMNGLPGLAMLKMDGLTISVKYIDGKLVAAETRGNGIIGENVLHTANSFVNLPKEIPYKDEVVVDGEAVMEIHHYTYLKELKDIDLKKDGERKGLFGEELEKYIKDNGIKNIRNLTAGSVRQLDNSVTKERKIKFIAWKAVRGIDGNSFMKRLQILDLLGFEVVPWVKVDNIEENIKKLRETAREKDVPIDGIVFSYDDIDYSESLGNTSHHVRSQLAYKFADDKFETVIRDVEWSMGKTGQLTPVAVFDPVEIDDTIVERASLHNVNIFKSYELSVGDTITVYKANMIIPQIAENLTRNGDKLFTVPDKCPICGGHVKITGENETEELQCMNLECKGKLLGELCTFVSKEAHDITGLSKSTLSLLIEKEFIKGPLDLFYLKDCRGMLVTLQGLGAKKVDKILESIEKCRKTTLPKFLYGLSIPLIGRSVSKQLNIVEEKRAREKGLKTAFDSFIKDMDSQYDFTCLEDFGFAKASSLKNYFEENQRYITELAAEFQFEEISQETVKDGLNGAIFCITGTLTEFANRAALVEKIESLGGKVTGSVTKKTNYLINNDTLSKSSKNVKAMQLGIPIISEKEFINKFVKKC</sequence>
<dbReference type="CDD" id="cd17748">
    <property type="entry name" value="BRCT_DNA_ligase_like"/>
    <property type="match status" value="1"/>
</dbReference>
<evidence type="ECO:0000256" key="7">
    <source>
        <dbReference type="ARBA" id="ARBA00023204"/>
    </source>
</evidence>
<evidence type="ECO:0000256" key="3">
    <source>
        <dbReference type="ARBA" id="ARBA00022723"/>
    </source>
</evidence>
<dbReference type="RefSeq" id="WP_055053156.1">
    <property type="nucleotide sequence ID" value="NZ_CYZA01000006.1"/>
</dbReference>
<dbReference type="GO" id="GO:0046872">
    <property type="term" value="F:metal ion binding"/>
    <property type="evidence" value="ECO:0007669"/>
    <property type="project" value="UniProtKB-KW"/>
</dbReference>
<dbReference type="Proteomes" id="UP000095447">
    <property type="component" value="Unassembled WGS sequence"/>
</dbReference>
<dbReference type="SUPFAM" id="SSF52113">
    <property type="entry name" value="BRCT domain"/>
    <property type="match status" value="1"/>
</dbReference>
<gene>
    <name evidence="12" type="primary">ligA_2</name>
    <name evidence="10" type="synonym">ligA</name>
    <name evidence="12" type="ORF">ERS852395_01410</name>
</gene>
<dbReference type="EMBL" id="CYZA01000006">
    <property type="protein sequence ID" value="CUN81970.1"/>
    <property type="molecule type" value="Genomic_DNA"/>
</dbReference>
<keyword evidence="2 10" id="KW-0235">DNA replication</keyword>
<dbReference type="InterPro" id="IPR001357">
    <property type="entry name" value="BRCT_dom"/>
</dbReference>
<keyword evidence="1 10" id="KW-0436">Ligase</keyword>
<dbReference type="InterPro" id="IPR001679">
    <property type="entry name" value="DNA_ligase"/>
</dbReference>
<dbReference type="Gene3D" id="2.40.50.140">
    <property type="entry name" value="Nucleic acid-binding proteins"/>
    <property type="match status" value="1"/>
</dbReference>
<evidence type="ECO:0000256" key="5">
    <source>
        <dbReference type="ARBA" id="ARBA00022833"/>
    </source>
</evidence>
<dbReference type="InterPro" id="IPR013839">
    <property type="entry name" value="DNAligase_adenylation"/>
</dbReference>
<evidence type="ECO:0000256" key="6">
    <source>
        <dbReference type="ARBA" id="ARBA00023027"/>
    </source>
</evidence>
<dbReference type="GO" id="GO:0006260">
    <property type="term" value="P:DNA replication"/>
    <property type="evidence" value="ECO:0007669"/>
    <property type="project" value="UniProtKB-KW"/>
</dbReference>
<evidence type="ECO:0000256" key="1">
    <source>
        <dbReference type="ARBA" id="ARBA00022598"/>
    </source>
</evidence>
<protein>
    <recommendedName>
        <fullName evidence="10">DNA ligase</fullName>
        <ecNumber evidence="10">6.5.1.2</ecNumber>
    </recommendedName>
    <alternativeName>
        <fullName evidence="10">Polydeoxyribonucleotide synthase [NAD(+)]</fullName>
    </alternativeName>
</protein>
<feature type="binding site" evidence="10">
    <location>
        <position position="123"/>
    </location>
    <ligand>
        <name>NAD(+)</name>
        <dbReference type="ChEBI" id="CHEBI:57540"/>
    </ligand>
</feature>
<dbReference type="Pfam" id="PF01653">
    <property type="entry name" value="DNA_ligase_aden"/>
    <property type="match status" value="1"/>
</dbReference>
<comment type="catalytic activity">
    <reaction evidence="9 10">
        <text>NAD(+) + (deoxyribonucleotide)n-3'-hydroxyl + 5'-phospho-(deoxyribonucleotide)m = (deoxyribonucleotide)n+m + AMP + beta-nicotinamide D-nucleotide.</text>
        <dbReference type="EC" id="6.5.1.2"/>
    </reaction>
</comment>
<dbReference type="SMART" id="SM00532">
    <property type="entry name" value="LIGANc"/>
    <property type="match status" value="1"/>
</dbReference>
<evidence type="ECO:0000256" key="2">
    <source>
        <dbReference type="ARBA" id="ARBA00022705"/>
    </source>
</evidence>
<evidence type="ECO:0000256" key="10">
    <source>
        <dbReference type="HAMAP-Rule" id="MF_01588"/>
    </source>
</evidence>
<name>A0A174A2E5_9FIRM</name>
<feature type="binding site" evidence="10">
    <location>
        <position position="421"/>
    </location>
    <ligand>
        <name>Zn(2+)</name>
        <dbReference type="ChEBI" id="CHEBI:29105"/>
    </ligand>
</feature>
<dbReference type="InterPro" id="IPR010994">
    <property type="entry name" value="RuvA_2-like"/>
</dbReference>
<keyword evidence="7 10" id="KW-0234">DNA repair</keyword>
<keyword evidence="10" id="KW-0460">Magnesium</keyword>
<feature type="binding site" evidence="10">
    <location>
        <begin position="30"/>
        <end position="34"/>
    </location>
    <ligand>
        <name>NAD(+)</name>
        <dbReference type="ChEBI" id="CHEBI:57540"/>
    </ligand>
</feature>
<feature type="binding site" evidence="10">
    <location>
        <position position="157"/>
    </location>
    <ligand>
        <name>NAD(+)</name>
        <dbReference type="ChEBI" id="CHEBI:57540"/>
    </ligand>
</feature>
<feature type="binding site" evidence="10">
    <location>
        <position position="401"/>
    </location>
    <ligand>
        <name>Zn(2+)</name>
        <dbReference type="ChEBI" id="CHEBI:29105"/>
    </ligand>
</feature>
<dbReference type="AlphaFoldDB" id="A0A174A2E5"/>
<dbReference type="Pfam" id="PF00533">
    <property type="entry name" value="BRCT"/>
    <property type="match status" value="1"/>
</dbReference>
<dbReference type="SMART" id="SM00292">
    <property type="entry name" value="BRCT"/>
    <property type="match status" value="1"/>
</dbReference>
<dbReference type="InterPro" id="IPR036420">
    <property type="entry name" value="BRCT_dom_sf"/>
</dbReference>
<keyword evidence="5 10" id="KW-0862">Zinc</keyword>
<dbReference type="PIRSF" id="PIRSF001604">
    <property type="entry name" value="LigA"/>
    <property type="match status" value="1"/>
</dbReference>
<evidence type="ECO:0000259" key="11">
    <source>
        <dbReference type="PROSITE" id="PS50172"/>
    </source>
</evidence>
<dbReference type="HAMAP" id="MF_01588">
    <property type="entry name" value="DNA_ligase_A"/>
    <property type="match status" value="1"/>
</dbReference>
<comment type="caution">
    <text evidence="10">Lacks conserved residue(s) required for the propagation of feature annotation.</text>
</comment>
<evidence type="ECO:0000256" key="4">
    <source>
        <dbReference type="ARBA" id="ARBA00022763"/>
    </source>
</evidence>
<dbReference type="Pfam" id="PF03120">
    <property type="entry name" value="OB_DNA_ligase"/>
    <property type="match status" value="1"/>
</dbReference>
<feature type="binding site" evidence="10">
    <location>
        <position position="426"/>
    </location>
    <ligand>
        <name>Zn(2+)</name>
        <dbReference type="ChEBI" id="CHEBI:29105"/>
    </ligand>
</feature>
<comment type="similarity">
    <text evidence="10">Belongs to the NAD-dependent DNA ligase family. LigA subfamily.</text>
</comment>
<dbReference type="GO" id="GO:0003911">
    <property type="term" value="F:DNA ligase (NAD+) activity"/>
    <property type="evidence" value="ECO:0007669"/>
    <property type="project" value="UniProtKB-UniRule"/>
</dbReference>
<dbReference type="Gene3D" id="3.30.470.30">
    <property type="entry name" value="DNA ligase/mRNA capping enzyme"/>
    <property type="match status" value="1"/>
</dbReference>
<feature type="binding site" evidence="10">
    <location>
        <position position="404"/>
    </location>
    <ligand>
        <name>Zn(2+)</name>
        <dbReference type="ChEBI" id="CHEBI:29105"/>
    </ligand>
</feature>
<reference evidence="12 13" key="1">
    <citation type="submission" date="2015-09" db="EMBL/GenBank/DDBJ databases">
        <authorList>
            <consortium name="Pathogen Informatics"/>
        </authorList>
    </citation>
    <scope>NUCLEOTIDE SEQUENCE [LARGE SCALE GENOMIC DNA]</scope>
    <source>
        <strain evidence="12 13">2789STDY5608838</strain>
    </source>
</reference>
<organism evidence="12 13">
    <name type="scientific">Blautia obeum</name>
    <dbReference type="NCBI Taxonomy" id="40520"/>
    <lineage>
        <taxon>Bacteria</taxon>
        <taxon>Bacillati</taxon>
        <taxon>Bacillota</taxon>
        <taxon>Clostridia</taxon>
        <taxon>Lachnospirales</taxon>
        <taxon>Lachnospiraceae</taxon>
        <taxon>Blautia</taxon>
    </lineage>
</organism>
<dbReference type="NCBIfam" id="NF005932">
    <property type="entry name" value="PRK07956.1"/>
    <property type="match status" value="1"/>
</dbReference>
<keyword evidence="6 10" id="KW-0520">NAD</keyword>
<dbReference type="NCBIfam" id="TIGR00575">
    <property type="entry name" value="dnlj"/>
    <property type="match status" value="1"/>
</dbReference>
<dbReference type="GO" id="GO:0006281">
    <property type="term" value="P:DNA repair"/>
    <property type="evidence" value="ECO:0007669"/>
    <property type="project" value="UniProtKB-KW"/>
</dbReference>
<dbReference type="SUPFAM" id="SSF50249">
    <property type="entry name" value="Nucleic acid-binding proteins"/>
    <property type="match status" value="1"/>
</dbReference>
<evidence type="ECO:0000313" key="12">
    <source>
        <dbReference type="EMBL" id="CUN81970.1"/>
    </source>
</evidence>
<dbReference type="Gene3D" id="1.10.150.20">
    <property type="entry name" value="5' to 3' exonuclease, C-terminal subdomain"/>
    <property type="match status" value="1"/>
</dbReference>
<evidence type="ECO:0000256" key="8">
    <source>
        <dbReference type="ARBA" id="ARBA00023211"/>
    </source>
</evidence>